<sequence>MGFPSLQLNVEIKLVQAELVTKLPGILPFGLAVLPMPSPPDSFSSWLVALLSFCPPPFSVLTYKKMDVTCNVGTGTSCREPDNRTFITYPLFVFSPTYNPN</sequence>
<protein>
    <submittedName>
        <fullName evidence="1">Uncharacterized protein</fullName>
    </submittedName>
</protein>
<gene>
    <name evidence="1" type="ORF">EYR41_011421</name>
</gene>
<accession>A0A8H2DKV6</accession>
<proteinExistence type="predicted"/>
<name>A0A8H2DKV6_ORBOL</name>
<dbReference type="EMBL" id="SOZJ01000008">
    <property type="protein sequence ID" value="TGJ63500.1"/>
    <property type="molecule type" value="Genomic_DNA"/>
</dbReference>
<dbReference type="AlphaFoldDB" id="A0A8H2DKV6"/>
<evidence type="ECO:0000313" key="2">
    <source>
        <dbReference type="Proteomes" id="UP000297595"/>
    </source>
</evidence>
<dbReference type="Proteomes" id="UP000297595">
    <property type="component" value="Unassembled WGS sequence"/>
</dbReference>
<organism evidence="1 2">
    <name type="scientific">Orbilia oligospora</name>
    <name type="common">Nematode-trapping fungus</name>
    <name type="synonym">Arthrobotrys oligospora</name>
    <dbReference type="NCBI Taxonomy" id="2813651"/>
    <lineage>
        <taxon>Eukaryota</taxon>
        <taxon>Fungi</taxon>
        <taxon>Dikarya</taxon>
        <taxon>Ascomycota</taxon>
        <taxon>Pezizomycotina</taxon>
        <taxon>Orbiliomycetes</taxon>
        <taxon>Orbiliales</taxon>
        <taxon>Orbiliaceae</taxon>
        <taxon>Orbilia</taxon>
    </lineage>
</organism>
<comment type="caution">
    <text evidence="1">The sequence shown here is derived from an EMBL/GenBank/DDBJ whole genome shotgun (WGS) entry which is preliminary data.</text>
</comment>
<evidence type="ECO:0000313" key="1">
    <source>
        <dbReference type="EMBL" id="TGJ63500.1"/>
    </source>
</evidence>
<reference evidence="1 2" key="1">
    <citation type="submission" date="2019-03" db="EMBL/GenBank/DDBJ databases">
        <title>Nematode-trapping fungi genome.</title>
        <authorList>
            <person name="Vidal-Diez De Ulzurrun G."/>
        </authorList>
    </citation>
    <scope>NUCLEOTIDE SEQUENCE [LARGE SCALE GENOMIC DNA]</scope>
    <source>
        <strain evidence="1 2">TWF154</strain>
    </source>
</reference>